<keyword evidence="2" id="KW-1185">Reference proteome</keyword>
<accession>A0ABW3JI22</accession>
<gene>
    <name evidence="1" type="primary">pelA</name>
    <name evidence="1" type="ORF">ACFQ1R_08415</name>
</gene>
<dbReference type="InterPro" id="IPR012669">
    <property type="entry name" value="Pectate_lyase"/>
</dbReference>
<name>A0ABW3JI22_9FLAO</name>
<evidence type="ECO:0000313" key="2">
    <source>
        <dbReference type="Proteomes" id="UP001597061"/>
    </source>
</evidence>
<comment type="caution">
    <text evidence="1">The sequence shown here is derived from an EMBL/GenBank/DDBJ whole genome shotgun (WGS) entry which is preliminary data.</text>
</comment>
<proteinExistence type="predicted"/>
<evidence type="ECO:0000313" key="1">
    <source>
        <dbReference type="EMBL" id="MFD0990117.1"/>
    </source>
</evidence>
<dbReference type="Gene3D" id="1.50.10.20">
    <property type="match status" value="1"/>
</dbReference>
<protein>
    <submittedName>
        <fullName evidence="1">Pectate lyase</fullName>
        <ecNumber evidence="1">4.2.2.2</ecNumber>
    </submittedName>
</protein>
<dbReference type="NCBIfam" id="TIGR02474">
    <property type="entry name" value="pec_lyase"/>
    <property type="match status" value="1"/>
</dbReference>
<organism evidence="1 2">
    <name type="scientific">Mariniflexile jejuense</name>
    <dbReference type="NCBI Taxonomy" id="1173582"/>
    <lineage>
        <taxon>Bacteria</taxon>
        <taxon>Pseudomonadati</taxon>
        <taxon>Bacteroidota</taxon>
        <taxon>Flavobacteriia</taxon>
        <taxon>Flavobacteriales</taxon>
        <taxon>Flavobacteriaceae</taxon>
        <taxon>Mariniflexile</taxon>
    </lineage>
</organism>
<dbReference type="EC" id="4.2.2.2" evidence="1"/>
<dbReference type="GO" id="GO:0030570">
    <property type="term" value="F:pectate lyase activity"/>
    <property type="evidence" value="ECO:0007669"/>
    <property type="project" value="UniProtKB-EC"/>
</dbReference>
<reference evidence="2" key="1">
    <citation type="journal article" date="2019" name="Int. J. Syst. Evol. Microbiol.">
        <title>The Global Catalogue of Microorganisms (GCM) 10K type strain sequencing project: providing services to taxonomists for standard genome sequencing and annotation.</title>
        <authorList>
            <consortium name="The Broad Institute Genomics Platform"/>
            <consortium name="The Broad Institute Genome Sequencing Center for Infectious Disease"/>
            <person name="Wu L."/>
            <person name="Ma J."/>
        </authorList>
    </citation>
    <scope>NUCLEOTIDE SEQUENCE [LARGE SCALE GENOMIC DNA]</scope>
    <source>
        <strain evidence="2">CCUG 62414</strain>
    </source>
</reference>
<dbReference type="EMBL" id="JBHTJI010000001">
    <property type="protein sequence ID" value="MFD0990117.1"/>
    <property type="molecule type" value="Genomic_DNA"/>
</dbReference>
<dbReference type="Proteomes" id="UP001597061">
    <property type="component" value="Unassembled WGS sequence"/>
</dbReference>
<sequence length="371" mass="41050">MLTPKLNGTITVTATATDGSGKVGQLQINISGVVPVYATVLKAENMLLWQRSNGGWPKEPYNDFSGYDRVQTASEITRANNEKNNTDTTIDNNHTVGEIRALLSAYKGTQNPAYLEAAKKGIDFLFEMQYNNGGWPQYYPLRNNYSRHITYNDNAMGNVMNLMRDIFLKRSNLDVIDQSYVAKGQTAFNKGIQVILDTQVVINGTKTAWCAQHDAITLLPADARDYELASNSGSESVGIVRLLMTLDNPSSEVIDAVNKAVAWFESVKIIGKSLQNVGNDKVLVDSPGNVMWARFYTLGNYTGHTCQALFSTFGPNEPFFCSRVADAEGGGPRKTIAEISYERRNGYAWYGNWPASLIGSEYTNWKNKNGI</sequence>
<dbReference type="Pfam" id="PF09492">
    <property type="entry name" value="Pec_lyase"/>
    <property type="match status" value="1"/>
</dbReference>
<keyword evidence="1" id="KW-0456">Lyase</keyword>
<dbReference type="RefSeq" id="WP_379925711.1">
    <property type="nucleotide sequence ID" value="NZ_JBHTJI010000001.1"/>
</dbReference>
<dbReference type="SUPFAM" id="SSF81853">
    <property type="entry name" value="Family 10 polysaccharide lyase"/>
    <property type="match status" value="1"/>
</dbReference>